<sequence length="410" mass="46629">MFKREESDLQDLLLQGHMFPLPCSNLDSPSDSLLGLSSNLNTPRFANGNDICNPVMDPCLDESSVLVETLNVITSCWISDWSEAVSLKRPLSPAEGVHQPGWDVESLDCMLASDEMERESKRIKLDWATGDQGDAQVTEIKIETPQGFLQLGFESPNDGNALLSWSYAVQNQLTNQKNADEAKPEVKNEDTVKAEVKEEIREQQPQRAEQSAIVYSTESSSCSDSDDKSEERFSQRALETNRGKHIRSNPDMQKTARAGQVHWHEQVRRMREEYEVNRTMDVHPSFAEQKSTCSFLNLKCQKESLLLFLHRAMQREIITPLQFVHPADEKMGFLGWTGFYIKPGCGAQFRSEVEAMFPEVPKVNTLYHLFRRVRLVPCDWRKAWKGEVPFSWNPDIKCMEYGIGDIGSCA</sequence>
<dbReference type="KEGG" id="gtt:GUITHDRAFT_155449"/>
<organism evidence="2">
    <name type="scientific">Guillardia theta (strain CCMP2712)</name>
    <name type="common">Cryptophyte</name>
    <dbReference type="NCBI Taxonomy" id="905079"/>
    <lineage>
        <taxon>Eukaryota</taxon>
        <taxon>Cryptophyceae</taxon>
        <taxon>Pyrenomonadales</taxon>
        <taxon>Geminigeraceae</taxon>
        <taxon>Guillardia</taxon>
    </lineage>
</organism>
<proteinExistence type="predicted"/>
<dbReference type="PaxDb" id="55529-EKX35557"/>
<dbReference type="Proteomes" id="UP000011087">
    <property type="component" value="Unassembled WGS sequence"/>
</dbReference>
<evidence type="ECO:0000256" key="1">
    <source>
        <dbReference type="SAM" id="MobiDB-lite"/>
    </source>
</evidence>
<dbReference type="RefSeq" id="XP_005822537.1">
    <property type="nucleotide sequence ID" value="XM_005822480.1"/>
</dbReference>
<reference evidence="4" key="2">
    <citation type="submission" date="2012-11" db="EMBL/GenBank/DDBJ databases">
        <authorList>
            <person name="Kuo A."/>
            <person name="Curtis B.A."/>
            <person name="Tanifuji G."/>
            <person name="Burki F."/>
            <person name="Gruber A."/>
            <person name="Irimia M."/>
            <person name="Maruyama S."/>
            <person name="Arias M.C."/>
            <person name="Ball S.G."/>
            <person name="Gile G.H."/>
            <person name="Hirakawa Y."/>
            <person name="Hopkins J.F."/>
            <person name="Rensing S.A."/>
            <person name="Schmutz J."/>
            <person name="Symeonidi A."/>
            <person name="Elias M."/>
            <person name="Eveleigh R.J."/>
            <person name="Herman E.K."/>
            <person name="Klute M.J."/>
            <person name="Nakayama T."/>
            <person name="Obornik M."/>
            <person name="Reyes-Prieto A."/>
            <person name="Armbrust E.V."/>
            <person name="Aves S.J."/>
            <person name="Beiko R.G."/>
            <person name="Coutinho P."/>
            <person name="Dacks J.B."/>
            <person name="Durnford D.G."/>
            <person name="Fast N.M."/>
            <person name="Green B.R."/>
            <person name="Grisdale C."/>
            <person name="Hempe F."/>
            <person name="Henrissat B."/>
            <person name="Hoppner M.P."/>
            <person name="Ishida K.-I."/>
            <person name="Kim E."/>
            <person name="Koreny L."/>
            <person name="Kroth P.G."/>
            <person name="Liu Y."/>
            <person name="Malik S.-B."/>
            <person name="Maier U.G."/>
            <person name="McRose D."/>
            <person name="Mock T."/>
            <person name="Neilson J.A."/>
            <person name="Onodera N.T."/>
            <person name="Poole A.M."/>
            <person name="Pritham E.J."/>
            <person name="Richards T.A."/>
            <person name="Rocap G."/>
            <person name="Roy S.W."/>
            <person name="Sarai C."/>
            <person name="Schaack S."/>
            <person name="Shirato S."/>
            <person name="Slamovits C.H."/>
            <person name="Spencer D.F."/>
            <person name="Suzuki S."/>
            <person name="Worden A.Z."/>
            <person name="Zauner S."/>
            <person name="Barry K."/>
            <person name="Bell C."/>
            <person name="Bharti A.K."/>
            <person name="Crow J.A."/>
            <person name="Grimwood J."/>
            <person name="Kramer R."/>
            <person name="Lindquist E."/>
            <person name="Lucas S."/>
            <person name="Salamov A."/>
            <person name="McFadden G.I."/>
            <person name="Lane C.E."/>
            <person name="Keeling P.J."/>
            <person name="Gray M.W."/>
            <person name="Grigoriev I.V."/>
            <person name="Archibald J.M."/>
        </authorList>
    </citation>
    <scope>NUCLEOTIDE SEQUENCE</scope>
    <source>
        <strain evidence="4">CCMP2712</strain>
    </source>
</reference>
<name>L1IHI0_GUITC</name>
<dbReference type="EnsemblProtists" id="EKX35557">
    <property type="protein sequence ID" value="EKX35557"/>
    <property type="gene ID" value="GUITHDRAFT_155449"/>
</dbReference>
<reference evidence="2 4" key="1">
    <citation type="journal article" date="2012" name="Nature">
        <title>Algal genomes reveal evolutionary mosaicism and the fate of nucleomorphs.</title>
        <authorList>
            <consortium name="DOE Joint Genome Institute"/>
            <person name="Curtis B.A."/>
            <person name="Tanifuji G."/>
            <person name="Burki F."/>
            <person name="Gruber A."/>
            <person name="Irimia M."/>
            <person name="Maruyama S."/>
            <person name="Arias M.C."/>
            <person name="Ball S.G."/>
            <person name="Gile G.H."/>
            <person name="Hirakawa Y."/>
            <person name="Hopkins J.F."/>
            <person name="Kuo A."/>
            <person name="Rensing S.A."/>
            <person name="Schmutz J."/>
            <person name="Symeonidi A."/>
            <person name="Elias M."/>
            <person name="Eveleigh R.J."/>
            <person name="Herman E.K."/>
            <person name="Klute M.J."/>
            <person name="Nakayama T."/>
            <person name="Obornik M."/>
            <person name="Reyes-Prieto A."/>
            <person name="Armbrust E.V."/>
            <person name="Aves S.J."/>
            <person name="Beiko R.G."/>
            <person name="Coutinho P."/>
            <person name="Dacks J.B."/>
            <person name="Durnford D.G."/>
            <person name="Fast N.M."/>
            <person name="Green B.R."/>
            <person name="Grisdale C.J."/>
            <person name="Hempel F."/>
            <person name="Henrissat B."/>
            <person name="Hoppner M.P."/>
            <person name="Ishida K."/>
            <person name="Kim E."/>
            <person name="Koreny L."/>
            <person name="Kroth P.G."/>
            <person name="Liu Y."/>
            <person name="Malik S.B."/>
            <person name="Maier U.G."/>
            <person name="McRose D."/>
            <person name="Mock T."/>
            <person name="Neilson J.A."/>
            <person name="Onodera N.T."/>
            <person name="Poole A.M."/>
            <person name="Pritham E.J."/>
            <person name="Richards T.A."/>
            <person name="Rocap G."/>
            <person name="Roy S.W."/>
            <person name="Sarai C."/>
            <person name="Schaack S."/>
            <person name="Shirato S."/>
            <person name="Slamovits C.H."/>
            <person name="Spencer D.F."/>
            <person name="Suzuki S."/>
            <person name="Worden A.Z."/>
            <person name="Zauner S."/>
            <person name="Barry K."/>
            <person name="Bell C."/>
            <person name="Bharti A.K."/>
            <person name="Crow J.A."/>
            <person name="Grimwood J."/>
            <person name="Kramer R."/>
            <person name="Lindquist E."/>
            <person name="Lucas S."/>
            <person name="Salamov A."/>
            <person name="McFadden G.I."/>
            <person name="Lane C.E."/>
            <person name="Keeling P.J."/>
            <person name="Gray M.W."/>
            <person name="Grigoriev I.V."/>
            <person name="Archibald J.M."/>
        </authorList>
    </citation>
    <scope>NUCLEOTIDE SEQUENCE</scope>
    <source>
        <strain evidence="2 4">CCMP2712</strain>
    </source>
</reference>
<accession>L1IHI0</accession>
<keyword evidence="4" id="KW-1185">Reference proteome</keyword>
<evidence type="ECO:0000313" key="4">
    <source>
        <dbReference type="Proteomes" id="UP000011087"/>
    </source>
</evidence>
<evidence type="ECO:0000313" key="3">
    <source>
        <dbReference type="EnsemblProtists" id="EKX35557"/>
    </source>
</evidence>
<dbReference type="GeneID" id="17292282"/>
<evidence type="ECO:0000313" key="2">
    <source>
        <dbReference type="EMBL" id="EKX35557.1"/>
    </source>
</evidence>
<feature type="compositionally biased region" description="Basic and acidic residues" evidence="1">
    <location>
        <begin position="225"/>
        <end position="242"/>
    </location>
</feature>
<dbReference type="EMBL" id="JH993088">
    <property type="protein sequence ID" value="EKX35557.1"/>
    <property type="molecule type" value="Genomic_DNA"/>
</dbReference>
<dbReference type="HOGENOM" id="CLU_671656_0_0_1"/>
<dbReference type="AlphaFoldDB" id="L1IHI0"/>
<feature type="region of interest" description="Disordered" evidence="1">
    <location>
        <begin position="197"/>
        <end position="263"/>
    </location>
</feature>
<protein>
    <submittedName>
        <fullName evidence="2 3">Uncharacterized protein</fullName>
    </submittedName>
</protein>
<gene>
    <name evidence="2" type="ORF">GUITHDRAFT_155449</name>
</gene>
<reference evidence="3" key="3">
    <citation type="submission" date="2016-03" db="UniProtKB">
        <authorList>
            <consortium name="EnsemblProtists"/>
        </authorList>
    </citation>
    <scope>IDENTIFICATION</scope>
</reference>